<dbReference type="InterPro" id="IPR029058">
    <property type="entry name" value="AB_hydrolase_fold"/>
</dbReference>
<reference evidence="1 2" key="1">
    <citation type="submission" date="2019-12" db="EMBL/GenBank/DDBJ databases">
        <title>Full genome sequence of a Bacillus safensis strain isolated from commercially available natto in Indonesia.</title>
        <authorList>
            <person name="Yoshida M."/>
            <person name="Uomi M."/>
            <person name="Waturangi D."/>
            <person name="Ekaputri J.J."/>
            <person name="Setiamarga D.H.E."/>
        </authorList>
    </citation>
    <scope>NUCLEOTIDE SEQUENCE [LARGE SCALE GENOMIC DNA]</scope>
    <source>
        <strain evidence="1 2">IDN1</strain>
    </source>
</reference>
<name>A0A5S9MF95_BACIA</name>
<dbReference type="EMBL" id="AP021906">
    <property type="protein sequence ID" value="BBP91773.1"/>
    <property type="molecule type" value="Genomic_DNA"/>
</dbReference>
<dbReference type="Gene3D" id="3.40.50.1820">
    <property type="entry name" value="alpha/beta hydrolase"/>
    <property type="match status" value="1"/>
</dbReference>
<dbReference type="SUPFAM" id="SSF53474">
    <property type="entry name" value="alpha/beta-Hydrolases"/>
    <property type="match status" value="1"/>
</dbReference>
<dbReference type="AlphaFoldDB" id="A0A5S9MF95"/>
<proteinExistence type="predicted"/>
<sequence>MIISLLKKIRHEGLVKFVDFLESIPLFASQKTLSAERQTELREGRLKANPLGLARSLEGIGTGSQPSVWKALKHIHLPALFICGTLDEKSSAISANVCSRS</sequence>
<gene>
    <name evidence="1" type="ORF">BsIDN1_53910</name>
</gene>
<protein>
    <submittedName>
        <fullName evidence="1">Uncharacterized protein</fullName>
    </submittedName>
</protein>
<accession>A0A5S9MF95</accession>
<evidence type="ECO:0000313" key="1">
    <source>
        <dbReference type="EMBL" id="BBP91773.1"/>
    </source>
</evidence>
<dbReference type="Proteomes" id="UP000464658">
    <property type="component" value="Chromosome"/>
</dbReference>
<organism evidence="1 2">
    <name type="scientific">Bacillus safensis</name>
    <dbReference type="NCBI Taxonomy" id="561879"/>
    <lineage>
        <taxon>Bacteria</taxon>
        <taxon>Bacillati</taxon>
        <taxon>Bacillota</taxon>
        <taxon>Bacilli</taxon>
        <taxon>Bacillales</taxon>
        <taxon>Bacillaceae</taxon>
        <taxon>Bacillus</taxon>
    </lineage>
</organism>
<evidence type="ECO:0000313" key="2">
    <source>
        <dbReference type="Proteomes" id="UP000464658"/>
    </source>
</evidence>